<comment type="caution">
    <text evidence="1">The sequence shown here is derived from an EMBL/GenBank/DDBJ whole genome shotgun (WGS) entry which is preliminary data.</text>
</comment>
<evidence type="ECO:0000313" key="1">
    <source>
        <dbReference type="EMBL" id="KAJ3088979.1"/>
    </source>
</evidence>
<protein>
    <submittedName>
        <fullName evidence="1">Uncharacterized protein</fullName>
    </submittedName>
</protein>
<evidence type="ECO:0000313" key="2">
    <source>
        <dbReference type="Proteomes" id="UP001211907"/>
    </source>
</evidence>
<name>A0AAD5SQ37_9FUNG</name>
<organism evidence="1 2">
    <name type="scientific">Physocladia obscura</name>
    <dbReference type="NCBI Taxonomy" id="109957"/>
    <lineage>
        <taxon>Eukaryota</taxon>
        <taxon>Fungi</taxon>
        <taxon>Fungi incertae sedis</taxon>
        <taxon>Chytridiomycota</taxon>
        <taxon>Chytridiomycota incertae sedis</taxon>
        <taxon>Chytridiomycetes</taxon>
        <taxon>Chytridiales</taxon>
        <taxon>Chytriomycetaceae</taxon>
        <taxon>Physocladia</taxon>
    </lineage>
</organism>
<feature type="non-terminal residue" evidence="1">
    <location>
        <position position="1"/>
    </location>
</feature>
<sequence length="595" mass="65640">ASAMEAIFCNWKLDKFELVSLNLAAEKRYLCISHSWDETNSGIYATTKSANILSLIRQVPELAHSKTNFQPIAEFIACAVPIAQNKELTYIWVDTISNETATVPSANFKKREAADIANFMQKSFAGSSAVLVMGDFGRHANQIDTAKEILCEPKEKAWINRVSTLQEIALVKAGAIFVLNNAGNLWSLLELVQVAEKGGFHLSRYAHACTTLLVVSSNEYKSLSFGAFLSYTLGCYATRPADYVNATSVPWIGASLVNEADSFHKTMFQYLLSNKHEMSVAKLLLTLESGMDSSAGLTWFPQDRGLFNAHRSEVLDSDGEQLYAPKIKLCKDCKALVVNCSVVQVQIRLPNKNSDWRTLLLAKISHVFAAAEHQKMVKYGAIAATTLTFFAGSIYWQVQQAIGRSAGIGYDLYHLGHLSQGFIPMTYTQFILQKLTFGWNIVISRLAGNTANNMLHLTLLSHLLQMFLGQIAIFLAQVTMIGYTATVILSTFASKVVAHNAVSRDYGISDPEAPLLKRMTELMTGEWMASLAIKDSHSQLLEALKSVSLPMTKAMQTHTQLLMMDQTPVAVSLAHDVAKDKSLLALNGFGKWQVP</sequence>
<gene>
    <name evidence="1" type="ORF">HK100_007888</name>
</gene>
<dbReference type="Proteomes" id="UP001211907">
    <property type="component" value="Unassembled WGS sequence"/>
</dbReference>
<proteinExistence type="predicted"/>
<reference evidence="1" key="1">
    <citation type="submission" date="2020-05" db="EMBL/GenBank/DDBJ databases">
        <title>Phylogenomic resolution of chytrid fungi.</title>
        <authorList>
            <person name="Stajich J.E."/>
            <person name="Amses K."/>
            <person name="Simmons R."/>
            <person name="Seto K."/>
            <person name="Myers J."/>
            <person name="Bonds A."/>
            <person name="Quandt C.A."/>
            <person name="Barry K."/>
            <person name="Liu P."/>
            <person name="Grigoriev I."/>
            <person name="Longcore J.E."/>
            <person name="James T.Y."/>
        </authorList>
    </citation>
    <scope>NUCLEOTIDE SEQUENCE</scope>
    <source>
        <strain evidence="1">JEL0513</strain>
    </source>
</reference>
<dbReference type="EMBL" id="JADGJH010003758">
    <property type="protein sequence ID" value="KAJ3088979.1"/>
    <property type="molecule type" value="Genomic_DNA"/>
</dbReference>
<dbReference type="AlphaFoldDB" id="A0AAD5SQ37"/>
<accession>A0AAD5SQ37</accession>
<keyword evidence="2" id="KW-1185">Reference proteome</keyword>
<feature type="non-terminal residue" evidence="1">
    <location>
        <position position="595"/>
    </location>
</feature>